<keyword evidence="3" id="KW-1185">Reference proteome</keyword>
<dbReference type="FunFam" id="3.40.50.300:FF:000808">
    <property type="entry name" value="Small GTP-binding protein, putative"/>
    <property type="match status" value="1"/>
</dbReference>
<dbReference type="OrthoDB" id="48625at2759"/>
<dbReference type="GO" id="GO:0042147">
    <property type="term" value="P:retrograde transport, endosome to Golgi"/>
    <property type="evidence" value="ECO:0000318"/>
    <property type="project" value="GO_Central"/>
</dbReference>
<dbReference type="PRINTS" id="PR00449">
    <property type="entry name" value="RASTRNSFRMNG"/>
</dbReference>
<dbReference type="PANTHER" id="PTHR47978">
    <property type="match status" value="1"/>
</dbReference>
<dbReference type="SMART" id="SM00176">
    <property type="entry name" value="RAN"/>
    <property type="match status" value="1"/>
</dbReference>
<dbReference type="GO" id="GO:0005525">
    <property type="term" value="F:GTP binding"/>
    <property type="evidence" value="ECO:0007669"/>
    <property type="project" value="InterPro"/>
</dbReference>
<evidence type="ECO:0000313" key="2">
    <source>
        <dbReference type="EMBL" id="EAY07078.1"/>
    </source>
</evidence>
<dbReference type="InterPro" id="IPR001806">
    <property type="entry name" value="Small_GTPase"/>
</dbReference>
<dbReference type="Pfam" id="PF00071">
    <property type="entry name" value="Ras"/>
    <property type="match status" value="1"/>
</dbReference>
<dbReference type="SMR" id="A2EJU0"/>
<dbReference type="SMART" id="SM00174">
    <property type="entry name" value="RHO"/>
    <property type="match status" value="1"/>
</dbReference>
<dbReference type="Gene3D" id="3.40.50.300">
    <property type="entry name" value="P-loop containing nucleotide triphosphate hydrolases"/>
    <property type="match status" value="1"/>
</dbReference>
<dbReference type="GO" id="GO:0006891">
    <property type="term" value="P:intra-Golgi vesicle-mediated transport"/>
    <property type="evidence" value="ECO:0000318"/>
    <property type="project" value="GO_Central"/>
</dbReference>
<dbReference type="PROSITE" id="PS51419">
    <property type="entry name" value="RAB"/>
    <property type="match status" value="1"/>
</dbReference>
<keyword evidence="1" id="KW-0547">Nucleotide-binding</keyword>
<dbReference type="EMBL" id="DS113408">
    <property type="protein sequence ID" value="EAY07078.1"/>
    <property type="molecule type" value="Genomic_DNA"/>
</dbReference>
<dbReference type="SUPFAM" id="SSF52540">
    <property type="entry name" value="P-loop containing nucleoside triphosphate hydrolases"/>
    <property type="match status" value="1"/>
</dbReference>
<dbReference type="GO" id="GO:0005829">
    <property type="term" value="C:cytosol"/>
    <property type="evidence" value="ECO:0007669"/>
    <property type="project" value="GOC"/>
</dbReference>
<dbReference type="AlphaFoldDB" id="A2EJU0"/>
<reference evidence="2" key="1">
    <citation type="submission" date="2006-10" db="EMBL/GenBank/DDBJ databases">
        <authorList>
            <person name="Amadeo P."/>
            <person name="Zhao Q."/>
            <person name="Wortman J."/>
            <person name="Fraser-Liggett C."/>
            <person name="Carlton J."/>
        </authorList>
    </citation>
    <scope>NUCLEOTIDE SEQUENCE</scope>
    <source>
        <strain evidence="2">G3</strain>
    </source>
</reference>
<dbReference type="GO" id="GO:0012505">
    <property type="term" value="C:endomembrane system"/>
    <property type="evidence" value="ECO:0000318"/>
    <property type="project" value="GO_Central"/>
</dbReference>
<dbReference type="GO" id="GO:0005794">
    <property type="term" value="C:Golgi apparatus"/>
    <property type="evidence" value="ECO:0000318"/>
    <property type="project" value="GO_Central"/>
</dbReference>
<dbReference type="VEuPathDB" id="TrichDB:TVAGG3_0409450"/>
<dbReference type="GO" id="GO:0003924">
    <property type="term" value="F:GTPase activity"/>
    <property type="evidence" value="ECO:0000318"/>
    <property type="project" value="GO_Central"/>
</dbReference>
<protein>
    <submittedName>
        <fullName evidence="2">Small GTP-binding protein, putative</fullName>
    </submittedName>
</protein>
<dbReference type="GO" id="GO:0006886">
    <property type="term" value="P:intracellular protein transport"/>
    <property type="evidence" value="ECO:0000318"/>
    <property type="project" value="GO_Central"/>
</dbReference>
<dbReference type="eggNOG" id="KOG0394">
    <property type="taxonomic scope" value="Eukaryota"/>
</dbReference>
<dbReference type="VEuPathDB" id="TrichDB:TVAG_140520"/>
<dbReference type="InterPro" id="IPR005225">
    <property type="entry name" value="Small_GTP-bd"/>
</dbReference>
<name>A2EJU0_TRIV3</name>
<reference evidence="2" key="2">
    <citation type="journal article" date="2007" name="Science">
        <title>Draft genome sequence of the sexually transmitted pathogen Trichomonas vaginalis.</title>
        <authorList>
            <person name="Carlton J.M."/>
            <person name="Hirt R.P."/>
            <person name="Silva J.C."/>
            <person name="Delcher A.L."/>
            <person name="Schatz M."/>
            <person name="Zhao Q."/>
            <person name="Wortman J.R."/>
            <person name="Bidwell S.L."/>
            <person name="Alsmark U.C.M."/>
            <person name="Besteiro S."/>
            <person name="Sicheritz-Ponten T."/>
            <person name="Noel C.J."/>
            <person name="Dacks J.B."/>
            <person name="Foster P.G."/>
            <person name="Simillion C."/>
            <person name="Van de Peer Y."/>
            <person name="Miranda-Saavedra D."/>
            <person name="Barton G.J."/>
            <person name="Westrop G.D."/>
            <person name="Mueller S."/>
            <person name="Dessi D."/>
            <person name="Fiori P.L."/>
            <person name="Ren Q."/>
            <person name="Paulsen I."/>
            <person name="Zhang H."/>
            <person name="Bastida-Corcuera F.D."/>
            <person name="Simoes-Barbosa A."/>
            <person name="Brown M.T."/>
            <person name="Hayes R.D."/>
            <person name="Mukherjee M."/>
            <person name="Okumura C.Y."/>
            <person name="Schneider R."/>
            <person name="Smith A.J."/>
            <person name="Vanacova S."/>
            <person name="Villalvazo M."/>
            <person name="Haas B.J."/>
            <person name="Pertea M."/>
            <person name="Feldblyum T.V."/>
            <person name="Utterback T.R."/>
            <person name="Shu C.L."/>
            <person name="Osoegawa K."/>
            <person name="de Jong P.J."/>
            <person name="Hrdy I."/>
            <person name="Horvathova L."/>
            <person name="Zubacova Z."/>
            <person name="Dolezal P."/>
            <person name="Malik S.B."/>
            <person name="Logsdon J.M. Jr."/>
            <person name="Henze K."/>
            <person name="Gupta A."/>
            <person name="Wang C.C."/>
            <person name="Dunne R.L."/>
            <person name="Upcroft J.A."/>
            <person name="Upcroft P."/>
            <person name="White O."/>
            <person name="Salzberg S.L."/>
            <person name="Tang P."/>
            <person name="Chiu C.-H."/>
            <person name="Lee Y.-S."/>
            <person name="Embley T.M."/>
            <person name="Coombs G.H."/>
            <person name="Mottram J.C."/>
            <person name="Tachezy J."/>
            <person name="Fraser-Liggett C.M."/>
            <person name="Johnson P.J."/>
        </authorList>
    </citation>
    <scope>NUCLEOTIDE SEQUENCE [LARGE SCALE GENOMIC DNA]</scope>
    <source>
        <strain evidence="2">G3</strain>
    </source>
</reference>
<evidence type="ECO:0000256" key="1">
    <source>
        <dbReference type="ARBA" id="ARBA00022741"/>
    </source>
</evidence>
<organism evidence="2 3">
    <name type="scientific">Trichomonas vaginalis (strain ATCC PRA-98 / G3)</name>
    <dbReference type="NCBI Taxonomy" id="412133"/>
    <lineage>
        <taxon>Eukaryota</taxon>
        <taxon>Metamonada</taxon>
        <taxon>Parabasalia</taxon>
        <taxon>Trichomonadida</taxon>
        <taxon>Trichomonadidae</taxon>
        <taxon>Trichomonas</taxon>
    </lineage>
</organism>
<dbReference type="KEGG" id="tva:4764964"/>
<dbReference type="SMART" id="SM00173">
    <property type="entry name" value="RAS"/>
    <property type="match status" value="1"/>
</dbReference>
<accession>A2EJU0</accession>
<dbReference type="STRING" id="5722.A2EJU0"/>
<dbReference type="Proteomes" id="UP000001542">
    <property type="component" value="Unassembled WGS sequence"/>
</dbReference>
<proteinExistence type="predicted"/>
<gene>
    <name evidence="2" type="ORF">TVAG_140520</name>
</gene>
<dbReference type="RefSeq" id="XP_001319301.1">
    <property type="nucleotide sequence ID" value="XM_001319266.1"/>
</dbReference>
<dbReference type="CDD" id="cd00154">
    <property type="entry name" value="Rab"/>
    <property type="match status" value="1"/>
</dbReference>
<evidence type="ECO:0000313" key="3">
    <source>
        <dbReference type="Proteomes" id="UP000001542"/>
    </source>
</evidence>
<dbReference type="GO" id="GO:0006890">
    <property type="term" value="P:retrograde vesicle-mediated transport, Golgi to endoplasmic reticulum"/>
    <property type="evidence" value="ECO:0000318"/>
    <property type="project" value="GO_Central"/>
</dbReference>
<dbReference type="NCBIfam" id="TIGR00231">
    <property type="entry name" value="small_GTP"/>
    <property type="match status" value="1"/>
</dbReference>
<dbReference type="InParanoid" id="A2EJU0"/>
<dbReference type="PROSITE" id="PS51421">
    <property type="entry name" value="RAS"/>
    <property type="match status" value="1"/>
</dbReference>
<dbReference type="SMART" id="SM00175">
    <property type="entry name" value="RAB"/>
    <property type="match status" value="1"/>
</dbReference>
<dbReference type="InterPro" id="IPR027417">
    <property type="entry name" value="P-loop_NTPase"/>
</dbReference>
<sequence>MEGGRKNASFKLIVLGDSGVGKTSLVIKQCQETFSYQRAPTIGTTHIKTVIQIDDYDVELKIWDTAGQEQFAALVPMYARGAQVCIFVASLVDPASIKHIENWHERLNTAGENPPFIVAINKIDIPTDASTTIDQVREEYSEKYPNMYFVSARTGDCVHELFAGAAQEALKTLKLKEEDVSVNIAENQKPANKGCC</sequence>